<dbReference type="GO" id="GO:0016989">
    <property type="term" value="F:sigma factor antagonist activity"/>
    <property type="evidence" value="ECO:0007669"/>
    <property type="project" value="TreeGrafter"/>
</dbReference>
<evidence type="ECO:0000259" key="2">
    <source>
        <dbReference type="Pfam" id="PF10099"/>
    </source>
</evidence>
<dbReference type="KEGG" id="nsm:JO391_07400"/>
<dbReference type="Proteomes" id="UP000826300">
    <property type="component" value="Chromosome"/>
</dbReference>
<organism evidence="3 4">
    <name type="scientific">Neotabrizicola shimadae</name>
    <dbReference type="NCBI Taxonomy" id="2807096"/>
    <lineage>
        <taxon>Bacteria</taxon>
        <taxon>Pseudomonadati</taxon>
        <taxon>Pseudomonadota</taxon>
        <taxon>Alphaproteobacteria</taxon>
        <taxon>Rhodobacterales</taxon>
        <taxon>Paracoccaceae</taxon>
        <taxon>Neotabrizicola</taxon>
    </lineage>
</organism>
<dbReference type="AlphaFoldDB" id="A0A8G1EDA4"/>
<feature type="domain" description="Anti-sigma K factor RskA C-terminal" evidence="2">
    <location>
        <begin position="93"/>
        <end position="206"/>
    </location>
</feature>
<gene>
    <name evidence="3" type="ORF">JO391_07400</name>
</gene>
<evidence type="ECO:0000313" key="4">
    <source>
        <dbReference type="Proteomes" id="UP000826300"/>
    </source>
</evidence>
<evidence type="ECO:0000256" key="1">
    <source>
        <dbReference type="SAM" id="Phobius"/>
    </source>
</evidence>
<name>A0A8G1EDA4_9RHOB</name>
<dbReference type="PANTHER" id="PTHR37461:SF1">
    <property type="entry name" value="ANTI-SIGMA-K FACTOR RSKA"/>
    <property type="match status" value="1"/>
</dbReference>
<protein>
    <submittedName>
        <fullName evidence="3">Anti-sigma factor</fullName>
    </submittedName>
</protein>
<evidence type="ECO:0000313" key="3">
    <source>
        <dbReference type="EMBL" id="QYZ71322.1"/>
    </source>
</evidence>
<dbReference type="InterPro" id="IPR018764">
    <property type="entry name" value="RskA_C"/>
</dbReference>
<dbReference type="Pfam" id="PF10099">
    <property type="entry name" value="RskA_C"/>
    <property type="match status" value="1"/>
</dbReference>
<keyword evidence="1" id="KW-0472">Membrane</keyword>
<sequence length="214" mass="22437">MTTPLHEDDDQTAAEYVLGTLPLEDRTAAARRIGQDPAFAAAVRAWEDRFAALNDDYAEAPAPDLLPAIEARLFPAPPPKPRRFGWLGWLSGAASAAALVVLVSLALPIGQPALVTEIVAANAAFQYEARFDGTRLVVRRSEGAAAPAAEVHELWIIAPDQAPVSLGLLGDAPLEIDYPIPPEGWVLAISLEPAGGSPTGAPTGPVLATAEIRS</sequence>
<accession>A0A8G1EDA4</accession>
<keyword evidence="4" id="KW-1185">Reference proteome</keyword>
<proteinExistence type="predicted"/>
<dbReference type="RefSeq" id="WP_220663796.1">
    <property type="nucleotide sequence ID" value="NZ_CP069370.1"/>
</dbReference>
<dbReference type="InterPro" id="IPR051474">
    <property type="entry name" value="Anti-sigma-K/W_factor"/>
</dbReference>
<dbReference type="PANTHER" id="PTHR37461">
    <property type="entry name" value="ANTI-SIGMA-K FACTOR RSKA"/>
    <property type="match status" value="1"/>
</dbReference>
<dbReference type="EMBL" id="CP069370">
    <property type="protein sequence ID" value="QYZ71322.1"/>
    <property type="molecule type" value="Genomic_DNA"/>
</dbReference>
<keyword evidence="1" id="KW-1133">Transmembrane helix</keyword>
<dbReference type="GO" id="GO:0006417">
    <property type="term" value="P:regulation of translation"/>
    <property type="evidence" value="ECO:0007669"/>
    <property type="project" value="TreeGrafter"/>
</dbReference>
<reference evidence="3" key="1">
    <citation type="submission" date="2021-02" db="EMBL/GenBank/DDBJ databases">
        <title>Rhodobacter shimadae sp. nov., an aerobic anoxygenic phototrophic bacterium isolated from a hot spring.</title>
        <authorList>
            <person name="Muramatsu S."/>
            <person name="Haruta S."/>
            <person name="Hirose S."/>
            <person name="Hanada S."/>
        </authorList>
    </citation>
    <scope>NUCLEOTIDE SEQUENCE</scope>
    <source>
        <strain evidence="3">N10</strain>
    </source>
</reference>
<feature type="transmembrane region" description="Helical" evidence="1">
    <location>
        <begin position="86"/>
        <end position="107"/>
    </location>
</feature>
<dbReference type="GO" id="GO:0005886">
    <property type="term" value="C:plasma membrane"/>
    <property type="evidence" value="ECO:0007669"/>
    <property type="project" value="InterPro"/>
</dbReference>
<keyword evidence="1" id="KW-0812">Transmembrane</keyword>